<dbReference type="OrthoDB" id="193829at2"/>
<dbReference type="Proteomes" id="UP000029833">
    <property type="component" value="Unassembled WGS sequence"/>
</dbReference>
<evidence type="ECO:0000313" key="2">
    <source>
        <dbReference type="EMBL" id="KGM02056.1"/>
    </source>
</evidence>
<dbReference type="SUPFAM" id="SSF55811">
    <property type="entry name" value="Nudix"/>
    <property type="match status" value="1"/>
</dbReference>
<keyword evidence="3" id="KW-1185">Reference proteome</keyword>
<protein>
    <recommendedName>
        <fullName evidence="1">Nudix hydrolase domain-containing protein</fullName>
    </recommendedName>
</protein>
<dbReference type="InterPro" id="IPR000086">
    <property type="entry name" value="NUDIX_hydrolase_dom"/>
</dbReference>
<dbReference type="Pfam" id="PF00293">
    <property type="entry name" value="NUDIX"/>
    <property type="match status" value="1"/>
</dbReference>
<evidence type="ECO:0000259" key="1">
    <source>
        <dbReference type="Pfam" id="PF00293"/>
    </source>
</evidence>
<dbReference type="Gene3D" id="3.90.79.10">
    <property type="entry name" value="Nucleoside Triphosphate Pyrophosphohydrolase"/>
    <property type="match status" value="1"/>
</dbReference>
<name>A0A0A0B9W0_9CELL</name>
<dbReference type="RefSeq" id="WP_034630196.1">
    <property type="nucleotide sequence ID" value="NZ_AXNT01000069.1"/>
</dbReference>
<dbReference type="EMBL" id="AXNT01000069">
    <property type="protein sequence ID" value="KGM02056.1"/>
    <property type="molecule type" value="Genomic_DNA"/>
</dbReference>
<accession>A0A0A0B9W0</accession>
<proteinExistence type="predicted"/>
<evidence type="ECO:0000313" key="3">
    <source>
        <dbReference type="Proteomes" id="UP000029833"/>
    </source>
</evidence>
<sequence length="137" mass="14985">MTGVRALALAVIRRPGTGQLFVDEVVEPGTGRTFHRPAGGGIEFGERAAETLVRELQEEYRLAIVVGQQLGALENHFTYAGHVGHEIALVLEAELADPTEYERDRRPCLDQPHITGVWRSATEDTIPLYPGGLADLL</sequence>
<dbReference type="AlphaFoldDB" id="A0A0A0B9W0"/>
<reference evidence="2 3" key="1">
    <citation type="submission" date="2013-10" db="EMBL/GenBank/DDBJ databases">
        <authorList>
            <person name="Wang G."/>
            <person name="Zhuang W."/>
        </authorList>
    </citation>
    <scope>NUCLEOTIDE SEQUENCE [LARGE SCALE GENOMIC DNA]</scope>
    <source>
        <strain evidence="2 3">DSM 20118</strain>
    </source>
</reference>
<dbReference type="STRING" id="1408250.Q760_15870"/>
<organism evidence="2 3">
    <name type="scientific">Cellulomonas cellasea DSM 20118</name>
    <dbReference type="NCBI Taxonomy" id="1408250"/>
    <lineage>
        <taxon>Bacteria</taxon>
        <taxon>Bacillati</taxon>
        <taxon>Actinomycetota</taxon>
        <taxon>Actinomycetes</taxon>
        <taxon>Micrococcales</taxon>
        <taxon>Cellulomonadaceae</taxon>
        <taxon>Cellulomonas</taxon>
    </lineage>
</organism>
<gene>
    <name evidence="2" type="ORF">Q760_15870</name>
</gene>
<feature type="domain" description="Nudix hydrolase" evidence="1">
    <location>
        <begin position="9"/>
        <end position="96"/>
    </location>
</feature>
<dbReference type="InterPro" id="IPR015797">
    <property type="entry name" value="NUDIX_hydrolase-like_dom_sf"/>
</dbReference>
<comment type="caution">
    <text evidence="2">The sequence shown here is derived from an EMBL/GenBank/DDBJ whole genome shotgun (WGS) entry which is preliminary data.</text>
</comment>